<accession>A0ABU6U2D1</accession>
<protein>
    <submittedName>
        <fullName evidence="2">Uncharacterized protein</fullName>
    </submittedName>
</protein>
<reference evidence="2 3" key="1">
    <citation type="journal article" date="2023" name="Plants (Basel)">
        <title>Bridging the Gap: Combining Genomics and Transcriptomics Approaches to Understand Stylosanthes scabra, an Orphan Legume from the Brazilian Caatinga.</title>
        <authorList>
            <person name="Ferreira-Neto J.R.C."/>
            <person name="da Silva M.D."/>
            <person name="Binneck E."/>
            <person name="de Melo N.F."/>
            <person name="da Silva R.H."/>
            <person name="de Melo A.L.T.M."/>
            <person name="Pandolfi V."/>
            <person name="Bustamante F.O."/>
            <person name="Brasileiro-Vidal A.C."/>
            <person name="Benko-Iseppon A.M."/>
        </authorList>
    </citation>
    <scope>NUCLEOTIDE SEQUENCE [LARGE SCALE GENOMIC DNA]</scope>
    <source>
        <tissue evidence="2">Leaves</tissue>
    </source>
</reference>
<keyword evidence="3" id="KW-1185">Reference proteome</keyword>
<evidence type="ECO:0000256" key="1">
    <source>
        <dbReference type="SAM" id="MobiDB-lite"/>
    </source>
</evidence>
<feature type="compositionally biased region" description="Pro residues" evidence="1">
    <location>
        <begin position="175"/>
        <end position="185"/>
    </location>
</feature>
<organism evidence="2 3">
    <name type="scientific">Stylosanthes scabra</name>
    <dbReference type="NCBI Taxonomy" id="79078"/>
    <lineage>
        <taxon>Eukaryota</taxon>
        <taxon>Viridiplantae</taxon>
        <taxon>Streptophyta</taxon>
        <taxon>Embryophyta</taxon>
        <taxon>Tracheophyta</taxon>
        <taxon>Spermatophyta</taxon>
        <taxon>Magnoliopsida</taxon>
        <taxon>eudicotyledons</taxon>
        <taxon>Gunneridae</taxon>
        <taxon>Pentapetalae</taxon>
        <taxon>rosids</taxon>
        <taxon>fabids</taxon>
        <taxon>Fabales</taxon>
        <taxon>Fabaceae</taxon>
        <taxon>Papilionoideae</taxon>
        <taxon>50 kb inversion clade</taxon>
        <taxon>dalbergioids sensu lato</taxon>
        <taxon>Dalbergieae</taxon>
        <taxon>Pterocarpus clade</taxon>
        <taxon>Stylosanthes</taxon>
    </lineage>
</organism>
<name>A0ABU6U2D1_9FABA</name>
<gene>
    <name evidence="2" type="ORF">PIB30_003916</name>
</gene>
<evidence type="ECO:0000313" key="2">
    <source>
        <dbReference type="EMBL" id="MED6155317.1"/>
    </source>
</evidence>
<comment type="caution">
    <text evidence="2">The sequence shown here is derived from an EMBL/GenBank/DDBJ whole genome shotgun (WGS) entry which is preliminary data.</text>
</comment>
<feature type="compositionally biased region" description="Basic and acidic residues" evidence="1">
    <location>
        <begin position="207"/>
        <end position="217"/>
    </location>
</feature>
<dbReference type="Proteomes" id="UP001341840">
    <property type="component" value="Unassembled WGS sequence"/>
</dbReference>
<feature type="compositionally biased region" description="Basic residues" evidence="1">
    <location>
        <begin position="218"/>
        <end position="228"/>
    </location>
</feature>
<evidence type="ECO:0000313" key="3">
    <source>
        <dbReference type="Proteomes" id="UP001341840"/>
    </source>
</evidence>
<feature type="compositionally biased region" description="Low complexity" evidence="1">
    <location>
        <begin position="90"/>
        <end position="102"/>
    </location>
</feature>
<feature type="region of interest" description="Disordered" evidence="1">
    <location>
        <begin position="82"/>
        <end position="242"/>
    </location>
</feature>
<proteinExistence type="predicted"/>
<feature type="compositionally biased region" description="Basic and acidic residues" evidence="1">
    <location>
        <begin position="108"/>
        <end position="121"/>
    </location>
</feature>
<dbReference type="EMBL" id="JASCZI010120836">
    <property type="protein sequence ID" value="MED6155317.1"/>
    <property type="molecule type" value="Genomic_DNA"/>
</dbReference>
<sequence>MMIIYFHETHFGKDAREPEAQPPWIQFWTGENLLKRLNREQNHPTGLVKTGLLRTANDKLLKRNMELKMGINLMRKYPYSSESESEYDSQVESSSGGSSSSSSEEDSENTKSEEQMERRPLPDPTPAQGERRSKKKQDSNAIGGLRSEAPPLVEGALGKRKQPERAAKSKNPNQGKPPSPVPQSHPQPQRDTTAKRAKKPTPDDPDDFHIGNAEKTHQPQRRPQRRLIKLADKIPHANASEL</sequence>